<dbReference type="EC" id="5.6.2.2" evidence="3"/>
<organism evidence="10 11">
    <name type="scientific">Streptomyces millisiae</name>
    <dbReference type="NCBI Taxonomy" id="3075542"/>
    <lineage>
        <taxon>Bacteria</taxon>
        <taxon>Bacillati</taxon>
        <taxon>Actinomycetota</taxon>
        <taxon>Actinomycetes</taxon>
        <taxon>Kitasatosporales</taxon>
        <taxon>Streptomycetaceae</taxon>
        <taxon>Streptomyces</taxon>
    </lineage>
</organism>
<gene>
    <name evidence="10" type="ORF">RNC47_37350</name>
</gene>
<evidence type="ECO:0000256" key="5">
    <source>
        <dbReference type="ARBA" id="ARBA00022840"/>
    </source>
</evidence>
<dbReference type="Gene3D" id="3.40.50.670">
    <property type="match status" value="1"/>
</dbReference>
<evidence type="ECO:0000256" key="7">
    <source>
        <dbReference type="ARBA" id="ARBA00023125"/>
    </source>
</evidence>
<dbReference type="PANTHER" id="PTHR45866">
    <property type="entry name" value="DNA GYRASE/TOPOISOMERASE SUBUNIT B"/>
    <property type="match status" value="1"/>
</dbReference>
<evidence type="ECO:0000256" key="3">
    <source>
        <dbReference type="ARBA" id="ARBA00012895"/>
    </source>
</evidence>
<evidence type="ECO:0000256" key="8">
    <source>
        <dbReference type="ARBA" id="ARBA00023235"/>
    </source>
</evidence>
<evidence type="ECO:0000256" key="2">
    <source>
        <dbReference type="ARBA" id="ARBA00010708"/>
    </source>
</evidence>
<feature type="domain" description="DNA gyrase B subunit C-terminal" evidence="9">
    <location>
        <begin position="40"/>
        <end position="98"/>
    </location>
</feature>
<keyword evidence="5" id="KW-0067">ATP-binding</keyword>
<name>A0ABU2M289_9ACTN</name>
<keyword evidence="4" id="KW-0547">Nucleotide-binding</keyword>
<keyword evidence="7" id="KW-0238">DNA-binding</keyword>
<dbReference type="InterPro" id="IPR002288">
    <property type="entry name" value="DNA_gyrase_B_C"/>
</dbReference>
<proteinExistence type="inferred from homology"/>
<evidence type="ECO:0000313" key="10">
    <source>
        <dbReference type="EMBL" id="MDT0323977.1"/>
    </source>
</evidence>
<dbReference type="Proteomes" id="UP001183420">
    <property type="component" value="Unassembled WGS sequence"/>
</dbReference>
<protein>
    <recommendedName>
        <fullName evidence="3">DNA topoisomerase (ATP-hydrolyzing)</fullName>
        <ecNumber evidence="3">5.6.2.2</ecNumber>
    </recommendedName>
</protein>
<dbReference type="EMBL" id="JAVREM010000414">
    <property type="protein sequence ID" value="MDT0323977.1"/>
    <property type="molecule type" value="Genomic_DNA"/>
</dbReference>
<evidence type="ECO:0000259" key="9">
    <source>
        <dbReference type="Pfam" id="PF00986"/>
    </source>
</evidence>
<comment type="similarity">
    <text evidence="2">Belongs to the type II topoisomerase GyrB family.</text>
</comment>
<keyword evidence="8" id="KW-0413">Isomerase</keyword>
<comment type="catalytic activity">
    <reaction evidence="1">
        <text>ATP-dependent breakage, passage and rejoining of double-stranded DNA.</text>
        <dbReference type="EC" id="5.6.2.2"/>
    </reaction>
</comment>
<keyword evidence="6" id="KW-0799">Topoisomerase</keyword>
<evidence type="ECO:0000256" key="6">
    <source>
        <dbReference type="ARBA" id="ARBA00023029"/>
    </source>
</evidence>
<keyword evidence="11" id="KW-1185">Reference proteome</keyword>
<evidence type="ECO:0000256" key="4">
    <source>
        <dbReference type="ARBA" id="ARBA00022741"/>
    </source>
</evidence>
<dbReference type="SUPFAM" id="SSF56719">
    <property type="entry name" value="Type II DNA topoisomerase"/>
    <property type="match status" value="1"/>
</dbReference>
<sequence length="112" mass="13196">HRIELVQPRKGQDKYVYTYSDNELRQTLLEFQRKNVRIKESIQRYKGLGEMDADQLAETTMDPRHRTLRRINIGDLESSEQIFDLLMGNEVAPRKEFITRSAATLDRSRIDA</sequence>
<dbReference type="PANTHER" id="PTHR45866:SF1">
    <property type="entry name" value="DNA GYRASE SUBUNIT B, MITOCHONDRIAL"/>
    <property type="match status" value="1"/>
</dbReference>
<dbReference type="InterPro" id="IPR013760">
    <property type="entry name" value="Topo_IIA-like_dom_sf"/>
</dbReference>
<accession>A0ABU2M289</accession>
<comment type="caution">
    <text evidence="10">The sequence shown here is derived from an EMBL/GenBank/DDBJ whole genome shotgun (WGS) entry which is preliminary data.</text>
</comment>
<dbReference type="Pfam" id="PF00986">
    <property type="entry name" value="DNA_gyraseB_C"/>
    <property type="match status" value="1"/>
</dbReference>
<dbReference type="InterPro" id="IPR013759">
    <property type="entry name" value="Topo_IIA_B_C"/>
</dbReference>
<reference evidence="11" key="1">
    <citation type="submission" date="2023-07" db="EMBL/GenBank/DDBJ databases">
        <title>30 novel species of actinomycetes from the DSMZ collection.</title>
        <authorList>
            <person name="Nouioui I."/>
        </authorList>
    </citation>
    <scope>NUCLEOTIDE SEQUENCE [LARGE SCALE GENOMIC DNA]</scope>
    <source>
        <strain evidence="11">DSM 44918</strain>
    </source>
</reference>
<evidence type="ECO:0000256" key="1">
    <source>
        <dbReference type="ARBA" id="ARBA00000185"/>
    </source>
</evidence>
<feature type="non-terminal residue" evidence="10">
    <location>
        <position position="1"/>
    </location>
</feature>
<evidence type="ECO:0000313" key="11">
    <source>
        <dbReference type="Proteomes" id="UP001183420"/>
    </source>
</evidence>